<dbReference type="Proteomes" id="UP001062846">
    <property type="component" value="Chromosome 10"/>
</dbReference>
<keyword evidence="2" id="KW-1185">Reference proteome</keyword>
<gene>
    <name evidence="1" type="ORF">RHMOL_Rhmol10G0298700</name>
</gene>
<reference evidence="1" key="1">
    <citation type="submission" date="2022-02" db="EMBL/GenBank/DDBJ databases">
        <title>Plant Genome Project.</title>
        <authorList>
            <person name="Zhang R.-G."/>
        </authorList>
    </citation>
    <scope>NUCLEOTIDE SEQUENCE</scope>
    <source>
        <strain evidence="1">AT1</strain>
    </source>
</reference>
<accession>A0ACC0M7N9</accession>
<comment type="caution">
    <text evidence="1">The sequence shown here is derived from an EMBL/GenBank/DDBJ whole genome shotgun (WGS) entry which is preliminary data.</text>
</comment>
<name>A0ACC0M7N9_RHOML</name>
<proteinExistence type="predicted"/>
<organism evidence="1 2">
    <name type="scientific">Rhododendron molle</name>
    <name type="common">Chinese azalea</name>
    <name type="synonym">Azalea mollis</name>
    <dbReference type="NCBI Taxonomy" id="49168"/>
    <lineage>
        <taxon>Eukaryota</taxon>
        <taxon>Viridiplantae</taxon>
        <taxon>Streptophyta</taxon>
        <taxon>Embryophyta</taxon>
        <taxon>Tracheophyta</taxon>
        <taxon>Spermatophyta</taxon>
        <taxon>Magnoliopsida</taxon>
        <taxon>eudicotyledons</taxon>
        <taxon>Gunneridae</taxon>
        <taxon>Pentapetalae</taxon>
        <taxon>asterids</taxon>
        <taxon>Ericales</taxon>
        <taxon>Ericaceae</taxon>
        <taxon>Ericoideae</taxon>
        <taxon>Rhodoreae</taxon>
        <taxon>Rhododendron</taxon>
    </lineage>
</organism>
<evidence type="ECO:0000313" key="2">
    <source>
        <dbReference type="Proteomes" id="UP001062846"/>
    </source>
</evidence>
<evidence type="ECO:0000313" key="1">
    <source>
        <dbReference type="EMBL" id="KAI8536975.1"/>
    </source>
</evidence>
<dbReference type="EMBL" id="CM046397">
    <property type="protein sequence ID" value="KAI8536975.1"/>
    <property type="molecule type" value="Genomic_DNA"/>
</dbReference>
<protein>
    <submittedName>
        <fullName evidence="1">Uncharacterized protein</fullName>
    </submittedName>
</protein>
<sequence>MISDGVEDEDKWLASGIAGLQQNAFYMHRALDSNNLRDALKYSAQMLSELRTSRLSPHKYYELYMRAFDELRKLEMFFKEETRRGCSIIDLYELVQHAGNILPRLYLLCTVGSVYIKSKEAPAKDVLKDLVEMCRGIQHPIRGLFLRSYLSQVSRDKLPDIGSEYEGDADTVMDAVEFVLQNFTEMNKLWVRMHHQGPAREKERREKERSELRDLVGKNLHVLSQIEGVDLDMYRETVLPRVLEQVVNCKDELAQYYLMDCIIQVFPDEYHLQTLEILLAACPQLQPSVDIKTVLSRLMERLSNYAASSTEVSNGMLYSWLQSSNRGTDDDFMVQVLPEFLQVEAFAKLNNYIGKVIEAQVDMPIAGAVTLYSSLLTFTLNVHPDRLDYVDQILGACVKKLSGKGKLDDSRATKQIVSLLSAPLEKYNDIETALKLSNYPRVMEHLDNGTNKVMAGVIIQSIMKNRTSISTSDKVEALFELITGLIKDSDENLHDEIDEEDFHEEQNSVSRLIQMLYNDDPEEMLKIICTVRKHILTGGPKRLPFTVPPLVFNALKLVRRLQGQEENTAGEEVATTPKKIFQILNQTIEALSTIPVPELALRLYLECAEAANDCDLEPVAYEFFTQAYILYEEEVSDSRAQVTAIHLIIGTLQRMHVFGVENRDTLTHKATGYSAKLLKKPDQCRAVYACAHLFWVDDSDSIKDGERVLLCLKRALRIANAAQQMANATRGSSGSVSLFIEILNKYLYFFEKGNSEISVSAIEGLIELITTDLQSDNTTSDPAADAFFASTLRYIQFQKQKGGAMGEKYEPLKV</sequence>